<name>A0AA45WLE5_9BACL</name>
<dbReference type="SUPFAM" id="SSF52540">
    <property type="entry name" value="P-loop containing nucleoside triphosphate hydrolases"/>
    <property type="match status" value="2"/>
</dbReference>
<dbReference type="AlphaFoldDB" id="A0AA45WLE5"/>
<dbReference type="GO" id="GO:0005524">
    <property type="term" value="F:ATP binding"/>
    <property type="evidence" value="ECO:0007669"/>
    <property type="project" value="UniProtKB-UniRule"/>
</dbReference>
<feature type="binding site" evidence="12">
    <location>
        <position position="564"/>
    </location>
    <ligand>
        <name>Zn(2+)</name>
        <dbReference type="ChEBI" id="CHEBI:29105"/>
        <label>1</label>
    </ligand>
</feature>
<dbReference type="Gene3D" id="3.40.1440.60">
    <property type="entry name" value="PriA, 3(prime) DNA-binding domain"/>
    <property type="match status" value="1"/>
</dbReference>
<proteinExistence type="inferred from homology"/>
<keyword evidence="6 12" id="KW-0347">Helicase</keyword>
<dbReference type="EMBL" id="FXTU01000002">
    <property type="protein sequence ID" value="SMP10306.1"/>
    <property type="molecule type" value="Genomic_DNA"/>
</dbReference>
<reference evidence="15" key="1">
    <citation type="submission" date="2017-05" db="EMBL/GenBank/DDBJ databases">
        <authorList>
            <person name="Varghese N."/>
            <person name="Submissions S."/>
        </authorList>
    </citation>
    <scope>NUCLEOTIDE SEQUENCE</scope>
    <source>
        <strain evidence="15">DSM 45262</strain>
    </source>
</reference>
<dbReference type="GO" id="GO:0008270">
    <property type="term" value="F:zinc ion binding"/>
    <property type="evidence" value="ECO:0007669"/>
    <property type="project" value="UniProtKB-UniRule"/>
</dbReference>
<keyword evidence="10 12" id="KW-0413">Isomerase</keyword>
<feature type="binding site" evidence="12">
    <location>
        <position position="551"/>
    </location>
    <ligand>
        <name>Zn(2+)</name>
        <dbReference type="ChEBI" id="CHEBI:29105"/>
        <label>2</label>
    </ligand>
</feature>
<dbReference type="SMART" id="SM00490">
    <property type="entry name" value="HELICc"/>
    <property type="match status" value="1"/>
</dbReference>
<feature type="binding site" evidence="12">
    <location>
        <position position="561"/>
    </location>
    <ligand>
        <name>Zn(2+)</name>
        <dbReference type="ChEBI" id="CHEBI:29105"/>
        <label>1</label>
    </ligand>
</feature>
<feature type="binding site" evidence="12">
    <location>
        <position position="533"/>
    </location>
    <ligand>
        <name>Zn(2+)</name>
        <dbReference type="ChEBI" id="CHEBI:29105"/>
        <label>2</label>
    </ligand>
</feature>
<dbReference type="CDD" id="cd17929">
    <property type="entry name" value="DEXHc_priA"/>
    <property type="match status" value="1"/>
</dbReference>
<keyword evidence="4 12" id="KW-0547">Nucleotide-binding</keyword>
<evidence type="ECO:0000259" key="14">
    <source>
        <dbReference type="PROSITE" id="PS51194"/>
    </source>
</evidence>
<evidence type="ECO:0000256" key="7">
    <source>
        <dbReference type="ARBA" id="ARBA00022833"/>
    </source>
</evidence>
<keyword evidence="8 12" id="KW-0067">ATP-binding</keyword>
<dbReference type="Pfam" id="PF00271">
    <property type="entry name" value="Helicase_C"/>
    <property type="match status" value="1"/>
</dbReference>
<dbReference type="PANTHER" id="PTHR30580:SF0">
    <property type="entry name" value="PRIMOSOMAL PROTEIN N"/>
    <property type="match status" value="1"/>
</dbReference>
<keyword evidence="1 12" id="KW-0639">Primosome</keyword>
<dbReference type="PROSITE" id="PS51194">
    <property type="entry name" value="HELICASE_CTER"/>
    <property type="match status" value="1"/>
</dbReference>
<evidence type="ECO:0000256" key="2">
    <source>
        <dbReference type="ARBA" id="ARBA00022705"/>
    </source>
</evidence>
<accession>A0AA45WLE5</accession>
<dbReference type="RefSeq" id="WP_102992825.1">
    <property type="nucleotide sequence ID" value="NZ_FXTU01000002.1"/>
</dbReference>
<dbReference type="Gene3D" id="3.40.50.300">
    <property type="entry name" value="P-loop containing nucleotide triphosphate hydrolases"/>
    <property type="match status" value="2"/>
</dbReference>
<evidence type="ECO:0000256" key="9">
    <source>
        <dbReference type="ARBA" id="ARBA00023125"/>
    </source>
</evidence>
<dbReference type="HAMAP" id="MF_00983">
    <property type="entry name" value="PriA"/>
    <property type="match status" value="1"/>
</dbReference>
<feature type="binding site" evidence="12">
    <location>
        <position position="521"/>
    </location>
    <ligand>
        <name>Zn(2+)</name>
        <dbReference type="ChEBI" id="CHEBI:29105"/>
        <label>1</label>
    </ligand>
</feature>
<dbReference type="InterPro" id="IPR014001">
    <property type="entry name" value="Helicase_ATP-bd"/>
</dbReference>
<dbReference type="Pfam" id="PF00270">
    <property type="entry name" value="DEAD"/>
    <property type="match status" value="1"/>
</dbReference>
<dbReference type="InterPro" id="IPR041222">
    <property type="entry name" value="PriA_3primeBD"/>
</dbReference>
<dbReference type="Pfam" id="PF18074">
    <property type="entry name" value="PriA_C"/>
    <property type="match status" value="1"/>
</dbReference>
<dbReference type="GO" id="GO:1990077">
    <property type="term" value="C:primosome complex"/>
    <property type="evidence" value="ECO:0007669"/>
    <property type="project" value="UniProtKB-UniRule"/>
</dbReference>
<dbReference type="InterPro" id="IPR041236">
    <property type="entry name" value="PriA_C"/>
</dbReference>
<evidence type="ECO:0000313" key="16">
    <source>
        <dbReference type="Proteomes" id="UP001157946"/>
    </source>
</evidence>
<dbReference type="Pfam" id="PF18319">
    <property type="entry name" value="Zn_ribbon_PriA"/>
    <property type="match status" value="1"/>
</dbReference>
<keyword evidence="9 12" id="KW-0238">DNA-binding</keyword>
<keyword evidence="2 12" id="KW-0235">DNA replication</keyword>
<comment type="catalytic activity">
    <reaction evidence="12">
        <text>Couples ATP hydrolysis with the unwinding of duplex DNA by translocating in the 3'-5' direction.</text>
        <dbReference type="EC" id="5.6.2.4"/>
    </reaction>
</comment>
<keyword evidence="16" id="KW-1185">Reference proteome</keyword>
<evidence type="ECO:0000256" key="8">
    <source>
        <dbReference type="ARBA" id="ARBA00022840"/>
    </source>
</evidence>
<dbReference type="GO" id="GO:0006310">
    <property type="term" value="P:DNA recombination"/>
    <property type="evidence" value="ECO:0007669"/>
    <property type="project" value="InterPro"/>
</dbReference>
<dbReference type="GO" id="GO:0006270">
    <property type="term" value="P:DNA replication initiation"/>
    <property type="evidence" value="ECO:0007669"/>
    <property type="project" value="TreeGrafter"/>
</dbReference>
<dbReference type="GO" id="GO:0016787">
    <property type="term" value="F:hydrolase activity"/>
    <property type="evidence" value="ECO:0007669"/>
    <property type="project" value="UniProtKB-KW"/>
</dbReference>
<dbReference type="FunFam" id="3.40.1440.60:FF:000001">
    <property type="entry name" value="Primosomal protein N"/>
    <property type="match status" value="1"/>
</dbReference>
<dbReference type="InterPro" id="IPR040498">
    <property type="entry name" value="PriA_CRR"/>
</dbReference>
<feature type="domain" description="Helicase ATP-binding" evidence="13">
    <location>
        <begin position="293"/>
        <end position="459"/>
    </location>
</feature>
<dbReference type="FunFam" id="3.40.50.300:FF:000489">
    <property type="entry name" value="Primosome assembly protein PriA"/>
    <property type="match status" value="1"/>
</dbReference>
<comment type="caution">
    <text evidence="15">The sequence shown here is derived from an EMBL/GenBank/DDBJ whole genome shotgun (WGS) entry which is preliminary data.</text>
</comment>
<dbReference type="NCBIfam" id="TIGR00595">
    <property type="entry name" value="priA"/>
    <property type="match status" value="1"/>
</dbReference>
<dbReference type="GO" id="GO:0006302">
    <property type="term" value="P:double-strand break repair"/>
    <property type="evidence" value="ECO:0007669"/>
    <property type="project" value="InterPro"/>
</dbReference>
<dbReference type="GO" id="GO:0003677">
    <property type="term" value="F:DNA binding"/>
    <property type="evidence" value="ECO:0007669"/>
    <property type="project" value="UniProtKB-UniRule"/>
</dbReference>
<evidence type="ECO:0000256" key="12">
    <source>
        <dbReference type="HAMAP-Rule" id="MF_00983"/>
    </source>
</evidence>
<dbReference type="SMART" id="SM00487">
    <property type="entry name" value="DEXDc"/>
    <property type="match status" value="1"/>
</dbReference>
<protein>
    <recommendedName>
        <fullName evidence="12">Replication restart protein PriA</fullName>
    </recommendedName>
    <alternativeName>
        <fullName evidence="12">ATP-dependent DNA helicase PriA</fullName>
        <ecNumber evidence="12">5.6.2.4</ecNumber>
    </alternativeName>
    <alternativeName>
        <fullName evidence="12">DNA 3'-5' helicase PriA</fullName>
    </alternativeName>
</protein>
<evidence type="ECO:0000256" key="4">
    <source>
        <dbReference type="ARBA" id="ARBA00022741"/>
    </source>
</evidence>
<dbReference type="PANTHER" id="PTHR30580">
    <property type="entry name" value="PRIMOSOMAL PROTEIN N"/>
    <property type="match status" value="1"/>
</dbReference>
<comment type="subunit">
    <text evidence="12">Component of the replication restart primosome.</text>
</comment>
<evidence type="ECO:0000256" key="5">
    <source>
        <dbReference type="ARBA" id="ARBA00022801"/>
    </source>
</evidence>
<evidence type="ECO:0000256" key="6">
    <source>
        <dbReference type="ARBA" id="ARBA00022806"/>
    </source>
</evidence>
<dbReference type="InterPro" id="IPR011545">
    <property type="entry name" value="DEAD/DEAH_box_helicase_dom"/>
</dbReference>
<comment type="function">
    <text evidence="12">Initiates the restart of stalled replication forks, which reloads the replicative helicase on sites other than the origin of replication. Recognizes and binds to abandoned replication forks and remodels them to uncover a helicase loading site. Promotes assembly of the primosome at these replication forks.</text>
</comment>
<dbReference type="InterPro" id="IPR042115">
    <property type="entry name" value="PriA_3primeBD_sf"/>
</dbReference>
<dbReference type="InterPro" id="IPR027417">
    <property type="entry name" value="P-loop_NTPase"/>
</dbReference>
<dbReference type="GO" id="GO:0043138">
    <property type="term" value="F:3'-5' DNA helicase activity"/>
    <property type="evidence" value="ECO:0007669"/>
    <property type="project" value="UniProtKB-EC"/>
</dbReference>
<organism evidence="15 16">
    <name type="scientific">Laceyella tengchongensis</name>
    <dbReference type="NCBI Taxonomy" id="574699"/>
    <lineage>
        <taxon>Bacteria</taxon>
        <taxon>Bacillati</taxon>
        <taxon>Bacillota</taxon>
        <taxon>Bacilli</taxon>
        <taxon>Bacillales</taxon>
        <taxon>Thermoactinomycetaceae</taxon>
        <taxon>Laceyella</taxon>
    </lineage>
</organism>
<feature type="binding site" evidence="12">
    <location>
        <position position="524"/>
    </location>
    <ligand>
        <name>Zn(2+)</name>
        <dbReference type="ChEBI" id="CHEBI:29105"/>
        <label>1</label>
    </ligand>
</feature>
<feature type="binding site" evidence="12">
    <location>
        <position position="530"/>
    </location>
    <ligand>
        <name>Zn(2+)</name>
        <dbReference type="ChEBI" id="CHEBI:29105"/>
        <label>2</label>
    </ligand>
</feature>
<dbReference type="GO" id="GO:0006269">
    <property type="term" value="P:DNA replication, synthesis of primer"/>
    <property type="evidence" value="ECO:0007669"/>
    <property type="project" value="UniProtKB-KW"/>
</dbReference>
<dbReference type="EC" id="5.6.2.4" evidence="12"/>
<comment type="similarity">
    <text evidence="12">Belongs to the helicase family. PriA subfamily.</text>
</comment>
<feature type="binding site" evidence="12">
    <location>
        <position position="548"/>
    </location>
    <ligand>
        <name>Zn(2+)</name>
        <dbReference type="ChEBI" id="CHEBI:29105"/>
        <label>2</label>
    </ligand>
</feature>
<gene>
    <name evidence="12" type="primary">priA</name>
    <name evidence="15" type="ORF">SAMN06265361_102170</name>
</gene>
<keyword evidence="3 12" id="KW-0479">Metal-binding</keyword>
<dbReference type="PROSITE" id="PS51192">
    <property type="entry name" value="HELICASE_ATP_BIND_1"/>
    <property type="match status" value="1"/>
</dbReference>
<evidence type="ECO:0000256" key="1">
    <source>
        <dbReference type="ARBA" id="ARBA00022515"/>
    </source>
</evidence>
<dbReference type="NCBIfam" id="NF004066">
    <property type="entry name" value="PRK05580.1-3"/>
    <property type="match status" value="1"/>
</dbReference>
<evidence type="ECO:0000256" key="11">
    <source>
        <dbReference type="ARBA" id="ARBA00048988"/>
    </source>
</evidence>
<comment type="cofactor">
    <cofactor evidence="12">
        <name>Zn(2+)</name>
        <dbReference type="ChEBI" id="CHEBI:29105"/>
    </cofactor>
    <text evidence="12">Binds 2 zinc ions per subunit.</text>
</comment>
<evidence type="ECO:0000313" key="15">
    <source>
        <dbReference type="EMBL" id="SMP10306.1"/>
    </source>
</evidence>
<feature type="domain" description="Helicase C-terminal" evidence="14">
    <location>
        <begin position="556"/>
        <end position="710"/>
    </location>
</feature>
<dbReference type="CDD" id="cd18804">
    <property type="entry name" value="SF2_C_priA"/>
    <property type="match status" value="1"/>
</dbReference>
<keyword evidence="5 12" id="KW-0378">Hydrolase</keyword>
<keyword evidence="7 12" id="KW-0862">Zinc</keyword>
<dbReference type="InterPro" id="IPR001650">
    <property type="entry name" value="Helicase_C-like"/>
</dbReference>
<dbReference type="InterPro" id="IPR005259">
    <property type="entry name" value="PriA"/>
</dbReference>
<evidence type="ECO:0000256" key="3">
    <source>
        <dbReference type="ARBA" id="ARBA00022723"/>
    </source>
</evidence>
<dbReference type="Pfam" id="PF17764">
    <property type="entry name" value="PriA_3primeBD"/>
    <property type="match status" value="1"/>
</dbReference>
<evidence type="ECO:0000256" key="10">
    <source>
        <dbReference type="ARBA" id="ARBA00023235"/>
    </source>
</evidence>
<sequence length="831" mass="93883">MNGGKCIAQVIVDVPTKATDRPFDYLVPESLRGEVRIGCRVKVPFGPRKVLGYVVNLKDEAETPRLKAILDVLDFVPPLTPELVQLGFFMADEYLCRTMTALASMVPAVLKGTYAKVVSLGPEASAETDLLVDLPAAPLFARLRDNKECSWDEALDSVGGDARLLRRLAEAGRIRVEERVGDRVTRQKVMWVWPKQSADELNRTLERLSGRAKRQKEVLCYFVEQPEAIPLPTLLAELRVARSTVQKLVEMEALAWEEREEYRDPFKHRSFQPTEPLPLTREQAAALTAIVKPIHERCYHSVLLQGVTGSGKTEVYLQAIAEALKLGREAIVLVPEISLTPQMVERFKGRFGDQVAVLHSGLSSGERFDEWRKIRRGEVKVAIGARSAIFAPFKQVGLIIIDEEHESSYKQEENPKYHAREVAAWRARHHGATLVLGSATPSLETHYLADSGALERVVLRERVHGRPFPAVTIVDMREELRKGNRTMFSGTLKEELLACVERGEQAVLFLNRRGFSTFVMCRECGETLMCPHCDISLTYHQTNRTVRCHYCGYAERVPKECPSCQSPHIRHFGTGTQRVEEELVRRFPGIRVIRMDVDTTSRKGAHERLLTSFGEGKADVLLGTQMIAKGLDFPRVTLVGVIAADTMLHLPDFRAAERTFQLLTQVSGRAGRHEKPGKVIIQTYSAEHYSIELAASHQTEAFYRQESFMRKQHAYPPYCSLFTILLSHPNQVTVMRASQELARVIQRGMPAECQLLGPVPAPIPRLKDRYRLQMLVKYQAERGDGDRLKPLLREAVAMFDDPELRISVDRDAGELMQPVRGDRFTLWAERK</sequence>
<evidence type="ECO:0000259" key="13">
    <source>
        <dbReference type="PROSITE" id="PS51192"/>
    </source>
</evidence>
<comment type="catalytic activity">
    <reaction evidence="11 12">
        <text>ATP + H2O = ADP + phosphate + H(+)</text>
        <dbReference type="Rhea" id="RHEA:13065"/>
        <dbReference type="ChEBI" id="CHEBI:15377"/>
        <dbReference type="ChEBI" id="CHEBI:15378"/>
        <dbReference type="ChEBI" id="CHEBI:30616"/>
        <dbReference type="ChEBI" id="CHEBI:43474"/>
        <dbReference type="ChEBI" id="CHEBI:456216"/>
        <dbReference type="EC" id="5.6.2.4"/>
    </reaction>
</comment>
<dbReference type="Proteomes" id="UP001157946">
    <property type="component" value="Unassembled WGS sequence"/>
</dbReference>